<dbReference type="EMBL" id="LN681231">
    <property type="protein sequence ID" value="CEK27206.1"/>
    <property type="molecule type" value="Genomic_DNA"/>
</dbReference>
<protein>
    <submittedName>
        <fullName evidence="1">Uncharacterized protein</fullName>
    </submittedName>
</protein>
<gene>
    <name evidence="1" type="ORF">CSF007_7250</name>
</gene>
<evidence type="ECO:0000313" key="1">
    <source>
        <dbReference type="EMBL" id="CEK27206.1"/>
    </source>
</evidence>
<reference evidence="1" key="1">
    <citation type="journal article" date="2015" name="Genome Announc.">
        <title>Complete Genome Sequence of Yersinia ruckeri Strain CSF007-82, Etiologic Agent of Red Mouth Disease in Salmonid Fish.</title>
        <authorList>
            <person name="Nelson M.C."/>
            <person name="LaPatra S.E."/>
            <person name="Welch T.J."/>
            <person name="Graf J."/>
        </authorList>
    </citation>
    <scope>NUCLEOTIDE SEQUENCE</scope>
    <source>
        <strain evidence="1">CSF007-82</strain>
    </source>
</reference>
<dbReference type="RefSeq" id="WP_234054970.1">
    <property type="nucleotide sequence ID" value="NZ_CP084647.1"/>
</dbReference>
<proteinExistence type="predicted"/>
<name>A0A0A8VI06_YERRU</name>
<organism evidence="1">
    <name type="scientific">Yersinia ruckeri</name>
    <dbReference type="NCBI Taxonomy" id="29486"/>
    <lineage>
        <taxon>Bacteria</taxon>
        <taxon>Pseudomonadati</taxon>
        <taxon>Pseudomonadota</taxon>
        <taxon>Gammaproteobacteria</taxon>
        <taxon>Enterobacterales</taxon>
        <taxon>Yersiniaceae</taxon>
        <taxon>Yersinia</taxon>
    </lineage>
</organism>
<accession>A0A0A8VI06</accession>
<dbReference type="AlphaFoldDB" id="A0A0A8VI06"/>
<sequence length="47" mass="5565">MSFIQQKTSAKVIYLLPENEDCQWVFSRPKGREWRLYAGRNHPGDVL</sequence>